<dbReference type="EMBL" id="CAXAMN010020668">
    <property type="protein sequence ID" value="CAK9056399.1"/>
    <property type="molecule type" value="Genomic_DNA"/>
</dbReference>
<evidence type="ECO:0000313" key="2">
    <source>
        <dbReference type="EMBL" id="CAK9056399.1"/>
    </source>
</evidence>
<proteinExistence type="predicted"/>
<feature type="compositionally biased region" description="Polar residues" evidence="1">
    <location>
        <begin position="57"/>
        <end position="66"/>
    </location>
</feature>
<keyword evidence="3" id="KW-1185">Reference proteome</keyword>
<feature type="region of interest" description="Disordered" evidence="1">
    <location>
        <begin position="89"/>
        <end position="110"/>
    </location>
</feature>
<dbReference type="Proteomes" id="UP001642484">
    <property type="component" value="Unassembled WGS sequence"/>
</dbReference>
<feature type="region of interest" description="Disordered" evidence="1">
    <location>
        <begin position="525"/>
        <end position="554"/>
    </location>
</feature>
<protein>
    <submittedName>
        <fullName evidence="2">Uncharacterized protein</fullName>
    </submittedName>
</protein>
<name>A0ABP0MYF7_9DINO</name>
<accession>A0ABP0MYF7</accession>
<evidence type="ECO:0000256" key="1">
    <source>
        <dbReference type="SAM" id="MobiDB-lite"/>
    </source>
</evidence>
<feature type="compositionally biased region" description="Polar residues" evidence="1">
    <location>
        <begin position="216"/>
        <end position="229"/>
    </location>
</feature>
<gene>
    <name evidence="2" type="ORF">CCMP2556_LOCUS27943</name>
</gene>
<feature type="region of interest" description="Disordered" evidence="1">
    <location>
        <begin position="54"/>
        <end position="75"/>
    </location>
</feature>
<organism evidence="2 3">
    <name type="scientific">Durusdinium trenchii</name>
    <dbReference type="NCBI Taxonomy" id="1381693"/>
    <lineage>
        <taxon>Eukaryota</taxon>
        <taxon>Sar</taxon>
        <taxon>Alveolata</taxon>
        <taxon>Dinophyceae</taxon>
        <taxon>Suessiales</taxon>
        <taxon>Symbiodiniaceae</taxon>
        <taxon>Durusdinium</taxon>
    </lineage>
</organism>
<feature type="compositionally biased region" description="Acidic residues" evidence="1">
    <location>
        <begin position="532"/>
        <end position="546"/>
    </location>
</feature>
<sequence length="690" mass="76035">MMLLILSGLDQREQLGVLSSVGNEYDLKKVSHALRIQYPSASGKPVPRRDYLGAARTSRQSWTSPDPRSKWKGHRARQILTSEVVEDYEDADEEGFYEDEEPPEGDDMASDVFMGESDDDFFEALTADMADYVDDQGLANAFATATSELSSDAKAKEQRKAAVRFLKSVTQCTACNQKGHWVGDPECPSAKRKGGKGKSSSKSPGKKKGSGKKGSQNLHVHNDASPTARSSETYFILRDAIESADEAEVQLTFMPATKASDSDFVTNINDLTVNDMATATSYLNEDNGAKDESSKVSPTCLSPPATETSEETSFTATRFSDVLVVFKVKETKLCEHALSLIDLASSPDSEEFSTQVMTHALTNQPMAPSIYKYAFYLYGRTRLAWGAATRIMKGQAPNPSKRTGSPDDMSATRTIRVPVRFVESDTNSVHPFDCECMMVDDKTLEAYALQAEDKPGLAILDSGCSRTMRGAEWAAAFEEYKDAFTETPGALRPHVATSDMAIDLLQFDPDGQTLNMVIDVNGKIPDLGDPVPSDDEPDYGDYEEDQGEHQPIEIDDDDGETWAVIDPTSSQRALEPLEQLLAEGEHCDDRDTFIQQNLPFRKSSNRKSKKIGNIDRALDGEGLLRLQRLRGDRTIHTHGNLQSARPGSSRSLQARWASRSLLFSLACELEFLRTLTKVGMVEHQTVAASW</sequence>
<feature type="region of interest" description="Disordered" evidence="1">
    <location>
        <begin position="285"/>
        <end position="309"/>
    </location>
</feature>
<feature type="region of interest" description="Disordered" evidence="1">
    <location>
        <begin position="177"/>
        <end position="229"/>
    </location>
</feature>
<comment type="caution">
    <text evidence="2">The sequence shown here is derived from an EMBL/GenBank/DDBJ whole genome shotgun (WGS) entry which is preliminary data.</text>
</comment>
<reference evidence="2 3" key="1">
    <citation type="submission" date="2024-02" db="EMBL/GenBank/DDBJ databases">
        <authorList>
            <person name="Chen Y."/>
            <person name="Shah S."/>
            <person name="Dougan E. K."/>
            <person name="Thang M."/>
            <person name="Chan C."/>
        </authorList>
    </citation>
    <scope>NUCLEOTIDE SEQUENCE [LARGE SCALE GENOMIC DNA]</scope>
</reference>
<feature type="compositionally biased region" description="Acidic residues" evidence="1">
    <location>
        <begin position="89"/>
        <end position="109"/>
    </location>
</feature>
<evidence type="ECO:0000313" key="3">
    <source>
        <dbReference type="Proteomes" id="UP001642484"/>
    </source>
</evidence>